<keyword evidence="2" id="KW-1133">Transmembrane helix</keyword>
<keyword evidence="2" id="KW-0812">Transmembrane</keyword>
<keyword evidence="1" id="KW-0732">Signal</keyword>
<dbReference type="Proteomes" id="UP001177595">
    <property type="component" value="Chromosome"/>
</dbReference>
<dbReference type="PANTHER" id="PTHR34216:SF13">
    <property type="entry name" value="XYLANASE_CHITIN DEACETYLASE"/>
    <property type="match status" value="1"/>
</dbReference>
<dbReference type="Gene3D" id="3.20.20.370">
    <property type="entry name" value="Glycoside hydrolase/deacetylase"/>
    <property type="match status" value="1"/>
</dbReference>
<dbReference type="InterPro" id="IPR051398">
    <property type="entry name" value="Polysacch_Deacetylase"/>
</dbReference>
<name>A0AA95GLZ3_9GAMM</name>
<dbReference type="InterPro" id="IPR011330">
    <property type="entry name" value="Glyco_hydro/deAcase_b/a-brl"/>
</dbReference>
<reference evidence="4" key="1">
    <citation type="submission" date="2023-04" db="EMBL/GenBank/DDBJ databases">
        <title>Genome dynamics across the evolutionary transition to endosymbiosis.</title>
        <authorList>
            <person name="Siozios S."/>
            <person name="Nadal-Jimenez P."/>
            <person name="Azagi T."/>
            <person name="Sprong H."/>
            <person name="Frost C.L."/>
            <person name="Parratt S.R."/>
            <person name="Taylor G."/>
            <person name="Brettell L."/>
            <person name="Lew K.C."/>
            <person name="Croft L."/>
            <person name="King K.C."/>
            <person name="Brockhurst M.A."/>
            <person name="Hypsa V."/>
            <person name="Novakova E."/>
            <person name="Darby A.C."/>
            <person name="Hurst G.D.D."/>
        </authorList>
    </citation>
    <scope>NUCLEOTIDE SEQUENCE</scope>
    <source>
        <strain evidence="4">APv</strain>
    </source>
</reference>
<dbReference type="Pfam" id="PF01522">
    <property type="entry name" value="Polysacc_deac_1"/>
    <property type="match status" value="1"/>
</dbReference>
<dbReference type="PANTHER" id="PTHR34216">
    <property type="match status" value="1"/>
</dbReference>
<feature type="transmembrane region" description="Helical" evidence="2">
    <location>
        <begin position="12"/>
        <end position="32"/>
    </location>
</feature>
<evidence type="ECO:0000256" key="2">
    <source>
        <dbReference type="SAM" id="Phobius"/>
    </source>
</evidence>
<evidence type="ECO:0000256" key="1">
    <source>
        <dbReference type="ARBA" id="ARBA00022729"/>
    </source>
</evidence>
<dbReference type="EMBL" id="CP123504">
    <property type="protein sequence ID" value="WGM01407.1"/>
    <property type="molecule type" value="Genomic_DNA"/>
</dbReference>
<dbReference type="PROSITE" id="PS51677">
    <property type="entry name" value="NODB"/>
    <property type="match status" value="1"/>
</dbReference>
<protein>
    <submittedName>
        <fullName evidence="4">Polysaccharide deacetylase family protein</fullName>
    </submittedName>
</protein>
<proteinExistence type="predicted"/>
<dbReference type="GO" id="GO:0005975">
    <property type="term" value="P:carbohydrate metabolic process"/>
    <property type="evidence" value="ECO:0007669"/>
    <property type="project" value="InterPro"/>
</dbReference>
<accession>A0AA95GLZ3</accession>
<evidence type="ECO:0000313" key="5">
    <source>
        <dbReference type="Proteomes" id="UP001177595"/>
    </source>
</evidence>
<evidence type="ECO:0000259" key="3">
    <source>
        <dbReference type="PROSITE" id="PS51677"/>
    </source>
</evidence>
<dbReference type="AlphaFoldDB" id="A0AA95GLZ3"/>
<dbReference type="GO" id="GO:0016810">
    <property type="term" value="F:hydrolase activity, acting on carbon-nitrogen (but not peptide) bonds"/>
    <property type="evidence" value="ECO:0007669"/>
    <property type="project" value="InterPro"/>
</dbReference>
<evidence type="ECO:0000313" key="4">
    <source>
        <dbReference type="EMBL" id="WGM01407.1"/>
    </source>
</evidence>
<dbReference type="RefSeq" id="WP_280624911.1">
    <property type="nucleotide sequence ID" value="NZ_CP123504.1"/>
</dbReference>
<keyword evidence="2" id="KW-0472">Membrane</keyword>
<organism evidence="4 5">
    <name type="scientific">Arsenophonus nasoniae</name>
    <name type="common">son-killer infecting Nasonia vitripennis</name>
    <dbReference type="NCBI Taxonomy" id="638"/>
    <lineage>
        <taxon>Bacteria</taxon>
        <taxon>Pseudomonadati</taxon>
        <taxon>Pseudomonadota</taxon>
        <taxon>Gammaproteobacteria</taxon>
        <taxon>Enterobacterales</taxon>
        <taxon>Morganellaceae</taxon>
        <taxon>Arsenophonus</taxon>
    </lineage>
</organism>
<feature type="domain" description="NodB homology" evidence="3">
    <location>
        <begin position="263"/>
        <end position="450"/>
    </location>
</feature>
<dbReference type="SUPFAM" id="SSF88713">
    <property type="entry name" value="Glycoside hydrolase/deacetylase"/>
    <property type="match status" value="1"/>
</dbReference>
<sequence length="450" mass="51661">MENIKLMIRCRYITLYTLSIFISFFLSFPLYAENSMVPLLEKRLNAEFSKPMKVNQDSVIYAVVGGKIRQAGWLLKNSVLLMQPAKNNFYRFHFGNSEGYITQQQASEAKKNQFPADSLKQLDKSVYDYLVTTKQTTIYEDADEKSKIIGFLSANLRSPVLNRIAKNVKHNSSSLNSWFIIDLGGRLAFIDGQDVSLDKGIPILTYHHLLPDNENKLFRHTSTTTSVAAFKAQMDYLKQADYQTITLDEVDGYLKKKINLPGKVVSITFDDGLKSVYRYAYPILKAHGQVATLFVISSRIKFHDQKWDPHGLQFMSRHELKDSRDVFDIQSHSHFLHRLDNKNQPIIFSRSYRTVKLDFSRSRRELAPFNPFQRYLAYPFGAYNKQVMDAAEASGMTLALTTIQGKVKLGDNPYALKRLYALRNDPIEKFAQMVGNGEQQVINKDIIIDQ</sequence>
<dbReference type="InterPro" id="IPR002509">
    <property type="entry name" value="NODB_dom"/>
</dbReference>
<gene>
    <name evidence="4" type="ORF">QE210_16610</name>
</gene>